<dbReference type="PROSITE" id="PS00010">
    <property type="entry name" value="ASX_HYDROXYL"/>
    <property type="match status" value="1"/>
</dbReference>
<evidence type="ECO:0000256" key="4">
    <source>
        <dbReference type="ARBA" id="ARBA00022473"/>
    </source>
</evidence>
<dbReference type="SMART" id="SM00181">
    <property type="entry name" value="EGF"/>
    <property type="match status" value="3"/>
</dbReference>
<feature type="domain" description="EGF-like" evidence="19">
    <location>
        <begin position="45"/>
        <end position="81"/>
    </location>
</feature>
<comment type="caution">
    <text evidence="22">The sequence shown here is derived from an EMBL/GenBank/DDBJ whole genome shotgun (WGS) entry which is preliminary data.</text>
</comment>
<dbReference type="PROSITE" id="PS50026">
    <property type="entry name" value="EGF_3"/>
    <property type="match status" value="3"/>
</dbReference>
<feature type="domain" description="EGF-like" evidence="19">
    <location>
        <begin position="121"/>
        <end position="157"/>
    </location>
</feature>
<evidence type="ECO:0000256" key="7">
    <source>
        <dbReference type="ARBA" id="ARBA00022553"/>
    </source>
</evidence>
<gene>
    <name evidence="22" type="ORF">DPMN_191708</name>
</gene>
<dbReference type="EMBL" id="JAIWYP010000032">
    <property type="protein sequence ID" value="KAH3691671.1"/>
    <property type="molecule type" value="Genomic_DNA"/>
</dbReference>
<keyword evidence="7" id="KW-0597">Phosphoprotein</keyword>
<dbReference type="FunFam" id="2.10.25.10:FF:000391">
    <property type="entry name" value="Weary, isoform C"/>
    <property type="match status" value="1"/>
</dbReference>
<dbReference type="InterPro" id="IPR000203">
    <property type="entry name" value="GPS"/>
</dbReference>
<dbReference type="Pfam" id="PF00008">
    <property type="entry name" value="EGF"/>
    <property type="match status" value="3"/>
</dbReference>
<dbReference type="GO" id="GO:0003002">
    <property type="term" value="P:regionalization"/>
    <property type="evidence" value="ECO:0007669"/>
    <property type="project" value="UniProtKB-ARBA"/>
</dbReference>
<evidence type="ECO:0000256" key="8">
    <source>
        <dbReference type="ARBA" id="ARBA00022692"/>
    </source>
</evidence>
<dbReference type="Proteomes" id="UP000828390">
    <property type="component" value="Unassembled WGS sequence"/>
</dbReference>
<dbReference type="Gene3D" id="2.10.25.10">
    <property type="entry name" value="Laminin"/>
    <property type="match status" value="3"/>
</dbReference>
<feature type="transmembrane region" description="Helical" evidence="18">
    <location>
        <begin position="489"/>
        <end position="510"/>
    </location>
</feature>
<dbReference type="PANTHER" id="PTHR12011:SF471">
    <property type="entry name" value="G-PROTEIN COUPLED RECEPTORS FAMILY 2 PROFILE 2 DOMAIN-CONTAINING PROTEIN"/>
    <property type="match status" value="1"/>
</dbReference>
<dbReference type="PRINTS" id="PR01694">
    <property type="entry name" value="BAIPRECURSOR"/>
</dbReference>
<evidence type="ECO:0000256" key="1">
    <source>
        <dbReference type="ARBA" id="ARBA00004247"/>
    </source>
</evidence>
<evidence type="ECO:0000256" key="10">
    <source>
        <dbReference type="ARBA" id="ARBA00022737"/>
    </source>
</evidence>
<evidence type="ECO:0000256" key="17">
    <source>
        <dbReference type="PROSITE-ProRule" id="PRU00076"/>
    </source>
</evidence>
<keyword evidence="9" id="KW-0732">Signal</keyword>
<evidence type="ECO:0000259" key="21">
    <source>
        <dbReference type="PROSITE" id="PS50261"/>
    </source>
</evidence>
<dbReference type="SUPFAM" id="SSF57184">
    <property type="entry name" value="Growth factor receptor domain"/>
    <property type="match status" value="1"/>
</dbReference>
<feature type="domain" description="EGF-like" evidence="19">
    <location>
        <begin position="83"/>
        <end position="119"/>
    </location>
</feature>
<dbReference type="PROSITE" id="PS50261">
    <property type="entry name" value="G_PROTEIN_RECEP_F2_4"/>
    <property type="match status" value="1"/>
</dbReference>
<dbReference type="Gene3D" id="1.20.1070.10">
    <property type="entry name" value="Rhodopsin 7-helix transmembrane proteins"/>
    <property type="match status" value="1"/>
</dbReference>
<evidence type="ECO:0000256" key="12">
    <source>
        <dbReference type="ARBA" id="ARBA00022837"/>
    </source>
</evidence>
<keyword evidence="14 18" id="KW-0472">Membrane</keyword>
<feature type="domain" description="GAIN-B" evidence="20">
    <location>
        <begin position="324"/>
        <end position="480"/>
    </location>
</feature>
<dbReference type="CDD" id="cd00054">
    <property type="entry name" value="EGF_CA"/>
    <property type="match status" value="3"/>
</dbReference>
<dbReference type="Pfam" id="PF16489">
    <property type="entry name" value="GAIN"/>
    <property type="match status" value="1"/>
</dbReference>
<dbReference type="InterPro" id="IPR000832">
    <property type="entry name" value="GPCR_2_secretin-like"/>
</dbReference>
<dbReference type="SMART" id="SM00179">
    <property type="entry name" value="EGF_CA"/>
    <property type="match status" value="3"/>
</dbReference>
<dbReference type="InterPro" id="IPR032471">
    <property type="entry name" value="AGRL2-4_GAIN_subdom_A"/>
</dbReference>
<dbReference type="GO" id="GO:0004930">
    <property type="term" value="F:G protein-coupled receptor activity"/>
    <property type="evidence" value="ECO:0007669"/>
    <property type="project" value="InterPro"/>
</dbReference>
<keyword evidence="12" id="KW-0106">Calcium</keyword>
<keyword evidence="6 17" id="KW-0245">EGF-like domain</keyword>
<feature type="disulfide bond" evidence="17">
    <location>
        <begin position="147"/>
        <end position="156"/>
    </location>
</feature>
<dbReference type="InterPro" id="IPR018097">
    <property type="entry name" value="EGF_Ca-bd_CS"/>
</dbReference>
<evidence type="ECO:0000256" key="14">
    <source>
        <dbReference type="ARBA" id="ARBA00023136"/>
    </source>
</evidence>
<dbReference type="GO" id="GO:0030182">
    <property type="term" value="P:neuron differentiation"/>
    <property type="evidence" value="ECO:0007669"/>
    <property type="project" value="UniProtKB-ARBA"/>
</dbReference>
<dbReference type="InterPro" id="IPR008077">
    <property type="entry name" value="GPCR_2_brain_angio_inhib"/>
</dbReference>
<dbReference type="Pfam" id="PF00002">
    <property type="entry name" value="7tm_2"/>
    <property type="match status" value="1"/>
</dbReference>
<proteinExistence type="inferred from homology"/>
<dbReference type="PROSITE" id="PS50221">
    <property type="entry name" value="GAIN_B"/>
    <property type="match status" value="1"/>
</dbReference>
<evidence type="ECO:0000313" key="23">
    <source>
        <dbReference type="Proteomes" id="UP000828390"/>
    </source>
</evidence>
<keyword evidence="4" id="KW-0217">Developmental protein</keyword>
<dbReference type="GO" id="GO:0048468">
    <property type="term" value="P:cell development"/>
    <property type="evidence" value="ECO:0007669"/>
    <property type="project" value="UniProtKB-ARBA"/>
</dbReference>
<evidence type="ECO:0000256" key="18">
    <source>
        <dbReference type="SAM" id="Phobius"/>
    </source>
</evidence>
<name>A0A9D3Y2A1_DREPO</name>
<sequence length="746" mass="82026">MGWLIKTVQDSQSNLTVFGAVCSEPAHLQGRNIENVTQADLNCNDINECAHEPCKNGATCTYLQNTYSCICSPGWQGNNCDQGTNECATAPCKNGATCTYLQNTYSCTCSPGWQGNKCDQDINECVPAPCMNGATCNNLQNAYSCTCSPGWQGNNCDQGNVSRLCDSNGTWQNLQYNCLKADVSNAVNQTYLLTGNVTSAEVINALSAVANVTEYKENRTSSELLNTTDISALADALDLVAGIVSRQGIATYDVAKVFLKSASNILDMENKDAWLSLKQANKNTSETLLFSIDEIGSGLRNRIAAGVIGNVLVVNKNCVFEVKKVTDGIVHFPDNQTIQNDTQGDNTWIRQSRSRISLNTTALGEVVVAIVIYKDMTGIISSRTSSNRSSHNEVIVNGPIISVSISNNSTKLVLPIHMTFEHGQKNFTNATCNFWRFRPEQQGYWDNDGCIVQTSNDTITVCECYHLTNFAVLMSPFVEADENTRGIRIVSIVGISVSSLCLILTIIVFARLWRYVRSDRSILLLNLITALIISYGIFIGGIDRTENKIVCTVVAAALHYIYSAVFCLMLAESIGILSGVILVFAQTSLLRKLLVFAWGVPFIIVGSALSITKTNGYGDDHNCWLSLSRGLRWAFVGPALFVILFNSIVLIILFKKMFALKSMEDKPVKDKIKTTLWSLCVLVPLMGISWILGIFYVNESASFMQYVFAVCNGLQGVYIFVCNCVLNEKVQDGFKREKIRRLNKSI</sequence>
<keyword evidence="16" id="KW-0325">Glycoprotein</keyword>
<keyword evidence="13 18" id="KW-1133">Transmembrane helix</keyword>
<dbReference type="FunFam" id="2.10.25.10:FF:000173">
    <property type="entry name" value="Neurogenic locus notch protein 2"/>
    <property type="match status" value="1"/>
</dbReference>
<dbReference type="InterPro" id="IPR009030">
    <property type="entry name" value="Growth_fac_rcpt_cys_sf"/>
</dbReference>
<dbReference type="GO" id="GO:0007166">
    <property type="term" value="P:cell surface receptor signaling pathway"/>
    <property type="evidence" value="ECO:0007669"/>
    <property type="project" value="InterPro"/>
</dbReference>
<evidence type="ECO:0000256" key="5">
    <source>
        <dbReference type="ARBA" id="ARBA00022475"/>
    </source>
</evidence>
<reference evidence="22" key="1">
    <citation type="journal article" date="2019" name="bioRxiv">
        <title>The Genome of the Zebra Mussel, Dreissena polymorpha: A Resource for Invasive Species Research.</title>
        <authorList>
            <person name="McCartney M.A."/>
            <person name="Auch B."/>
            <person name="Kono T."/>
            <person name="Mallez S."/>
            <person name="Zhang Y."/>
            <person name="Obille A."/>
            <person name="Becker A."/>
            <person name="Abrahante J.E."/>
            <person name="Garbe J."/>
            <person name="Badalamenti J.P."/>
            <person name="Herman A."/>
            <person name="Mangelson H."/>
            <person name="Liachko I."/>
            <person name="Sullivan S."/>
            <person name="Sone E.D."/>
            <person name="Koren S."/>
            <person name="Silverstein K.A.T."/>
            <person name="Beckman K.B."/>
            <person name="Gohl D.M."/>
        </authorList>
    </citation>
    <scope>NUCLEOTIDE SEQUENCE</scope>
    <source>
        <strain evidence="22">Duluth1</strain>
        <tissue evidence="22">Whole animal</tissue>
    </source>
</reference>
<dbReference type="FunFam" id="2.10.25.10:FF:000565">
    <property type="entry name" value="Predicted protein"/>
    <property type="match status" value="1"/>
</dbReference>
<keyword evidence="23" id="KW-1185">Reference proteome</keyword>
<evidence type="ECO:0000313" key="22">
    <source>
        <dbReference type="EMBL" id="KAH3691671.1"/>
    </source>
</evidence>
<dbReference type="OrthoDB" id="1100386at2759"/>
<dbReference type="InterPro" id="IPR057244">
    <property type="entry name" value="GAIN_B"/>
</dbReference>
<feature type="transmembrane region" description="Helical" evidence="18">
    <location>
        <begin position="631"/>
        <end position="654"/>
    </location>
</feature>
<dbReference type="PROSITE" id="PS01186">
    <property type="entry name" value="EGF_2"/>
    <property type="match status" value="3"/>
</dbReference>
<evidence type="ECO:0000256" key="2">
    <source>
        <dbReference type="ARBA" id="ARBA00004651"/>
    </source>
</evidence>
<protein>
    <submittedName>
        <fullName evidence="22">Uncharacterized protein</fullName>
    </submittedName>
</protein>
<feature type="transmembrane region" description="Helical" evidence="18">
    <location>
        <begin position="522"/>
        <end position="540"/>
    </location>
</feature>
<comment type="similarity">
    <text evidence="3">Belongs to the G-protein coupled receptor 2 family. Adhesion G-protein coupled receptor (ADGR) subfamily.</text>
</comment>
<dbReference type="Pfam" id="PF01825">
    <property type="entry name" value="GPS"/>
    <property type="match status" value="1"/>
</dbReference>
<dbReference type="GO" id="GO:0048592">
    <property type="term" value="P:eye morphogenesis"/>
    <property type="evidence" value="ECO:0007669"/>
    <property type="project" value="UniProtKB-ARBA"/>
</dbReference>
<feature type="disulfide bond" evidence="17">
    <location>
        <begin position="71"/>
        <end position="80"/>
    </location>
</feature>
<evidence type="ECO:0000256" key="6">
    <source>
        <dbReference type="ARBA" id="ARBA00022536"/>
    </source>
</evidence>
<dbReference type="SMART" id="SM00303">
    <property type="entry name" value="GPS"/>
    <property type="match status" value="1"/>
</dbReference>
<evidence type="ECO:0000259" key="19">
    <source>
        <dbReference type="PROSITE" id="PS50026"/>
    </source>
</evidence>
<dbReference type="GO" id="GO:0016324">
    <property type="term" value="C:apical plasma membrane"/>
    <property type="evidence" value="ECO:0007669"/>
    <property type="project" value="UniProtKB-SubCell"/>
</dbReference>
<dbReference type="GO" id="GO:0009967">
    <property type="term" value="P:positive regulation of signal transduction"/>
    <property type="evidence" value="ECO:0007669"/>
    <property type="project" value="UniProtKB-ARBA"/>
</dbReference>
<dbReference type="GO" id="GO:0007189">
    <property type="term" value="P:adenylate cyclase-activating G protein-coupled receptor signaling pathway"/>
    <property type="evidence" value="ECO:0007669"/>
    <property type="project" value="TreeGrafter"/>
</dbReference>
<reference evidence="22" key="2">
    <citation type="submission" date="2020-11" db="EMBL/GenBank/DDBJ databases">
        <authorList>
            <person name="McCartney M.A."/>
            <person name="Auch B."/>
            <person name="Kono T."/>
            <person name="Mallez S."/>
            <person name="Becker A."/>
            <person name="Gohl D.M."/>
            <person name="Silverstein K.A.T."/>
            <person name="Koren S."/>
            <person name="Bechman K.B."/>
            <person name="Herman A."/>
            <person name="Abrahante J.E."/>
            <person name="Garbe J."/>
        </authorList>
    </citation>
    <scope>NUCLEOTIDE SEQUENCE</scope>
    <source>
        <strain evidence="22">Duluth1</strain>
        <tissue evidence="22">Whole animal</tissue>
    </source>
</reference>
<dbReference type="GO" id="GO:0060255">
    <property type="term" value="P:regulation of macromolecule metabolic process"/>
    <property type="evidence" value="ECO:0007669"/>
    <property type="project" value="UniProtKB-ARBA"/>
</dbReference>
<evidence type="ECO:0000256" key="16">
    <source>
        <dbReference type="ARBA" id="ARBA00023180"/>
    </source>
</evidence>
<evidence type="ECO:0000256" key="13">
    <source>
        <dbReference type="ARBA" id="ARBA00022989"/>
    </source>
</evidence>
<evidence type="ECO:0000256" key="15">
    <source>
        <dbReference type="ARBA" id="ARBA00023157"/>
    </source>
</evidence>
<dbReference type="PROSITE" id="PS00022">
    <property type="entry name" value="EGF_1"/>
    <property type="match status" value="3"/>
</dbReference>
<evidence type="ECO:0000256" key="11">
    <source>
        <dbReference type="ARBA" id="ARBA00022782"/>
    </source>
</evidence>
<evidence type="ECO:0000256" key="3">
    <source>
        <dbReference type="ARBA" id="ARBA00007343"/>
    </source>
</evidence>
<dbReference type="PANTHER" id="PTHR12011">
    <property type="entry name" value="ADHESION G-PROTEIN COUPLED RECEPTOR"/>
    <property type="match status" value="1"/>
</dbReference>
<accession>A0A9D3Y2A1</accession>
<dbReference type="Gene3D" id="2.60.220.50">
    <property type="match status" value="1"/>
</dbReference>
<feature type="transmembrane region" description="Helical" evidence="18">
    <location>
        <begin position="593"/>
        <end position="611"/>
    </location>
</feature>
<dbReference type="InterPro" id="IPR001881">
    <property type="entry name" value="EGF-like_Ca-bd_dom"/>
</dbReference>
<dbReference type="GO" id="GO:0051241">
    <property type="term" value="P:negative regulation of multicellular organismal process"/>
    <property type="evidence" value="ECO:0007669"/>
    <property type="project" value="UniProtKB-ARBA"/>
</dbReference>
<dbReference type="AlphaFoldDB" id="A0A9D3Y2A1"/>
<dbReference type="CDD" id="cd15040">
    <property type="entry name" value="7tmB2_Adhesion"/>
    <property type="match status" value="1"/>
</dbReference>
<feature type="transmembrane region" description="Helical" evidence="18">
    <location>
        <begin position="560"/>
        <end position="584"/>
    </location>
</feature>
<feature type="disulfide bond" evidence="17">
    <location>
        <begin position="109"/>
        <end position="118"/>
    </location>
</feature>
<dbReference type="InterPro" id="IPR046338">
    <property type="entry name" value="GAIN_dom_sf"/>
</dbReference>
<dbReference type="InterPro" id="IPR000742">
    <property type="entry name" value="EGF"/>
</dbReference>
<dbReference type="Gene3D" id="1.25.40.610">
    <property type="match status" value="1"/>
</dbReference>
<dbReference type="GO" id="GO:0005509">
    <property type="term" value="F:calcium ion binding"/>
    <property type="evidence" value="ECO:0007669"/>
    <property type="project" value="InterPro"/>
</dbReference>
<keyword evidence="10" id="KW-0677">Repeat</keyword>
<evidence type="ECO:0000256" key="9">
    <source>
        <dbReference type="ARBA" id="ARBA00022729"/>
    </source>
</evidence>
<keyword evidence="11" id="KW-0221">Differentiation</keyword>
<organism evidence="22 23">
    <name type="scientific">Dreissena polymorpha</name>
    <name type="common">Zebra mussel</name>
    <name type="synonym">Mytilus polymorpha</name>
    <dbReference type="NCBI Taxonomy" id="45954"/>
    <lineage>
        <taxon>Eukaryota</taxon>
        <taxon>Metazoa</taxon>
        <taxon>Spiralia</taxon>
        <taxon>Lophotrochozoa</taxon>
        <taxon>Mollusca</taxon>
        <taxon>Bivalvia</taxon>
        <taxon>Autobranchia</taxon>
        <taxon>Heteroconchia</taxon>
        <taxon>Euheterodonta</taxon>
        <taxon>Imparidentia</taxon>
        <taxon>Neoheterodontei</taxon>
        <taxon>Myida</taxon>
        <taxon>Dreissenoidea</taxon>
        <taxon>Dreissenidae</taxon>
        <taxon>Dreissena</taxon>
    </lineage>
</organism>
<dbReference type="GO" id="GO:0080090">
    <property type="term" value="P:regulation of primary metabolic process"/>
    <property type="evidence" value="ECO:0007669"/>
    <property type="project" value="UniProtKB-ARBA"/>
</dbReference>
<dbReference type="FunFam" id="1.20.1070.10:FF:000058">
    <property type="entry name" value="Adhesion G protein-coupled receptor F5"/>
    <property type="match status" value="1"/>
</dbReference>
<feature type="transmembrane region" description="Helical" evidence="18">
    <location>
        <begin position="703"/>
        <end position="726"/>
    </location>
</feature>
<keyword evidence="8 18" id="KW-0812">Transmembrane</keyword>
<keyword evidence="15 17" id="KW-1015">Disulfide bond</keyword>
<dbReference type="GO" id="GO:0051093">
    <property type="term" value="P:negative regulation of developmental process"/>
    <property type="evidence" value="ECO:0007669"/>
    <property type="project" value="UniProtKB-ARBA"/>
</dbReference>
<keyword evidence="5" id="KW-1003">Cell membrane</keyword>
<dbReference type="PROSITE" id="PS01187">
    <property type="entry name" value="EGF_CA"/>
    <property type="match status" value="1"/>
</dbReference>
<comment type="caution">
    <text evidence="17">Lacks conserved residue(s) required for the propagation of feature annotation.</text>
</comment>
<dbReference type="InterPro" id="IPR017981">
    <property type="entry name" value="GPCR_2-like_7TM"/>
</dbReference>
<dbReference type="GO" id="GO:0008593">
    <property type="term" value="P:regulation of Notch signaling pathway"/>
    <property type="evidence" value="ECO:0007669"/>
    <property type="project" value="UniProtKB-ARBA"/>
</dbReference>
<evidence type="ECO:0000259" key="20">
    <source>
        <dbReference type="PROSITE" id="PS50221"/>
    </source>
</evidence>
<dbReference type="InterPro" id="IPR000152">
    <property type="entry name" value="EGF-type_Asp/Asn_hydroxyl_site"/>
</dbReference>
<feature type="transmembrane region" description="Helical" evidence="18">
    <location>
        <begin position="675"/>
        <end position="697"/>
    </location>
</feature>
<feature type="domain" description="G-protein coupled receptors family 2 profile 2" evidence="21">
    <location>
        <begin position="487"/>
        <end position="727"/>
    </location>
</feature>
<comment type="subcellular location">
    <subcellularLocation>
        <location evidence="1">Apical cell membrane</location>
        <topology evidence="1">Single-pass type I membrane protein</topology>
    </subcellularLocation>
    <subcellularLocation>
        <location evidence="2">Cell membrane</location>
        <topology evidence="2">Multi-pass membrane protein</topology>
    </subcellularLocation>
</comment>
<dbReference type="PRINTS" id="PR00249">
    <property type="entry name" value="GPCRSECRETIN"/>
</dbReference>